<name>A0A1N7I7S7_9FLAO</name>
<dbReference type="Pfam" id="PF05713">
    <property type="entry name" value="MobC"/>
    <property type="match status" value="1"/>
</dbReference>
<evidence type="ECO:0000259" key="1">
    <source>
        <dbReference type="Pfam" id="PF05713"/>
    </source>
</evidence>
<reference evidence="3" key="1">
    <citation type="submission" date="2017-01" db="EMBL/GenBank/DDBJ databases">
        <authorList>
            <person name="Varghese N."/>
            <person name="Submissions S."/>
        </authorList>
    </citation>
    <scope>NUCLEOTIDE SEQUENCE [LARGE SCALE GENOMIC DNA]</scope>
    <source>
        <strain evidence="3">DSM 17126</strain>
    </source>
</reference>
<keyword evidence="3" id="KW-1185">Reference proteome</keyword>
<dbReference type="AlphaFoldDB" id="A0A1N7I7S7"/>
<dbReference type="RefSeq" id="WP_076506257.1">
    <property type="nucleotide sequence ID" value="NZ_FTNY01000002.1"/>
</dbReference>
<evidence type="ECO:0000313" key="3">
    <source>
        <dbReference type="Proteomes" id="UP000186373"/>
    </source>
</evidence>
<organism evidence="2 3">
    <name type="scientific">Chryseobacterium shigense</name>
    <dbReference type="NCBI Taxonomy" id="297244"/>
    <lineage>
        <taxon>Bacteria</taxon>
        <taxon>Pseudomonadati</taxon>
        <taxon>Bacteroidota</taxon>
        <taxon>Flavobacteriia</taxon>
        <taxon>Flavobacteriales</taxon>
        <taxon>Weeksellaceae</taxon>
        <taxon>Chryseobacterium group</taxon>
        <taxon>Chryseobacterium</taxon>
    </lineage>
</organism>
<dbReference type="Proteomes" id="UP000186373">
    <property type="component" value="Unassembled WGS sequence"/>
</dbReference>
<dbReference type="EMBL" id="FTNY01000002">
    <property type="protein sequence ID" value="SIS33136.1"/>
    <property type="molecule type" value="Genomic_DNA"/>
</dbReference>
<proteinExistence type="predicted"/>
<protein>
    <submittedName>
        <fullName evidence="2">Mobilisation protein (MobC)</fullName>
    </submittedName>
</protein>
<feature type="domain" description="Bacterial mobilisation" evidence="1">
    <location>
        <begin position="67"/>
        <end position="100"/>
    </location>
</feature>
<accession>A0A1N7I7S7</accession>
<sequence>METDEKDGIIVIRINNQKKKYWRKICSEKKISMTSLIINSVENRILDDERRIVLAFIEKQDNLFVKIETNINQIAKIANAQKFISAADLQDFSNKLSEIADLKIKQNDIFIKIYSLLGQ</sequence>
<evidence type="ECO:0000313" key="2">
    <source>
        <dbReference type="EMBL" id="SIS33136.1"/>
    </source>
</evidence>
<gene>
    <name evidence="2" type="ORF">SAMN05421639_102521</name>
</gene>
<dbReference type="InterPro" id="IPR008687">
    <property type="entry name" value="MobC"/>
</dbReference>